<sequence>MEIKEHYFEGEHDKRRTSEKIADDQLFASAPFDRPSNGLRNMEQPKKYPNMSTLVLQRCSQLKNPETLERKTISSPDSSTQQEKMKEKLCSLHPCPTCCALQEERADAGDWQQAEVGAVMVAAAGKTAPATSTIPHLCLQRKGSSGDKHLLLLFFVCAGYFAGR</sequence>
<dbReference type="Proteomes" id="UP000015105">
    <property type="component" value="Chromosome 3D"/>
</dbReference>
<dbReference type="EnsemblPlants" id="AET3Gv20983200.20">
    <property type="protein sequence ID" value="AET3Gv20983200.20"/>
    <property type="gene ID" value="AET3Gv20983200"/>
</dbReference>
<dbReference type="Gramene" id="AET3Gv20983200.20">
    <property type="protein sequence ID" value="AET3Gv20983200.20"/>
    <property type="gene ID" value="AET3Gv20983200"/>
</dbReference>
<feature type="region of interest" description="Disordered" evidence="1">
    <location>
        <begin position="1"/>
        <end position="49"/>
    </location>
</feature>
<protein>
    <submittedName>
        <fullName evidence="2">Uncharacterized protein</fullName>
    </submittedName>
</protein>
<reference evidence="2" key="4">
    <citation type="submission" date="2019-03" db="UniProtKB">
        <authorList>
            <consortium name="EnsemblPlants"/>
        </authorList>
    </citation>
    <scope>IDENTIFICATION</scope>
</reference>
<evidence type="ECO:0000256" key="1">
    <source>
        <dbReference type="SAM" id="MobiDB-lite"/>
    </source>
</evidence>
<feature type="compositionally biased region" description="Basic and acidic residues" evidence="1">
    <location>
        <begin position="1"/>
        <end position="23"/>
    </location>
</feature>
<feature type="compositionally biased region" description="Polar residues" evidence="1">
    <location>
        <begin position="73"/>
        <end position="82"/>
    </location>
</feature>
<name>A0A453GEY3_AEGTS</name>
<reference evidence="3" key="2">
    <citation type="journal article" date="2017" name="Nat. Plants">
        <title>The Aegilops tauschii genome reveals multiple impacts of transposons.</title>
        <authorList>
            <person name="Zhao G."/>
            <person name="Zou C."/>
            <person name="Li K."/>
            <person name="Wang K."/>
            <person name="Li T."/>
            <person name="Gao L."/>
            <person name="Zhang X."/>
            <person name="Wang H."/>
            <person name="Yang Z."/>
            <person name="Liu X."/>
            <person name="Jiang W."/>
            <person name="Mao L."/>
            <person name="Kong X."/>
            <person name="Jiao Y."/>
            <person name="Jia J."/>
        </authorList>
    </citation>
    <scope>NUCLEOTIDE SEQUENCE [LARGE SCALE GENOMIC DNA]</scope>
    <source>
        <strain evidence="3">cv. AL8/78</strain>
    </source>
</reference>
<proteinExistence type="predicted"/>
<reference evidence="2" key="5">
    <citation type="journal article" date="2021" name="G3 (Bethesda)">
        <title>Aegilops tauschii genome assembly Aet v5.0 features greater sequence contiguity and improved annotation.</title>
        <authorList>
            <person name="Wang L."/>
            <person name="Zhu T."/>
            <person name="Rodriguez J.C."/>
            <person name="Deal K.R."/>
            <person name="Dubcovsky J."/>
            <person name="McGuire P.E."/>
            <person name="Lux T."/>
            <person name="Spannagl M."/>
            <person name="Mayer K.F.X."/>
            <person name="Baldrich P."/>
            <person name="Meyers B.C."/>
            <person name="Huo N."/>
            <person name="Gu Y.Q."/>
            <person name="Zhou H."/>
            <person name="Devos K.M."/>
            <person name="Bennetzen J.L."/>
            <person name="Unver T."/>
            <person name="Budak H."/>
            <person name="Gulick P.J."/>
            <person name="Galiba G."/>
            <person name="Kalapos B."/>
            <person name="Nelson D.R."/>
            <person name="Li P."/>
            <person name="You F.M."/>
            <person name="Luo M.C."/>
            <person name="Dvorak J."/>
        </authorList>
    </citation>
    <scope>NUCLEOTIDE SEQUENCE [LARGE SCALE GENOMIC DNA]</scope>
    <source>
        <strain evidence="2">cv. AL8/78</strain>
    </source>
</reference>
<accession>A0A453GEY3</accession>
<dbReference type="AlphaFoldDB" id="A0A453GEY3"/>
<feature type="region of interest" description="Disordered" evidence="1">
    <location>
        <begin position="66"/>
        <end position="85"/>
    </location>
</feature>
<keyword evidence="3" id="KW-1185">Reference proteome</keyword>
<evidence type="ECO:0000313" key="3">
    <source>
        <dbReference type="Proteomes" id="UP000015105"/>
    </source>
</evidence>
<evidence type="ECO:0000313" key="2">
    <source>
        <dbReference type="EnsemblPlants" id="AET3Gv20983200.20"/>
    </source>
</evidence>
<organism evidence="2 3">
    <name type="scientific">Aegilops tauschii subsp. strangulata</name>
    <name type="common">Goatgrass</name>
    <dbReference type="NCBI Taxonomy" id="200361"/>
    <lineage>
        <taxon>Eukaryota</taxon>
        <taxon>Viridiplantae</taxon>
        <taxon>Streptophyta</taxon>
        <taxon>Embryophyta</taxon>
        <taxon>Tracheophyta</taxon>
        <taxon>Spermatophyta</taxon>
        <taxon>Magnoliopsida</taxon>
        <taxon>Liliopsida</taxon>
        <taxon>Poales</taxon>
        <taxon>Poaceae</taxon>
        <taxon>BOP clade</taxon>
        <taxon>Pooideae</taxon>
        <taxon>Triticodae</taxon>
        <taxon>Triticeae</taxon>
        <taxon>Triticinae</taxon>
        <taxon>Aegilops</taxon>
    </lineage>
</organism>
<reference evidence="2" key="3">
    <citation type="journal article" date="2017" name="Nature">
        <title>Genome sequence of the progenitor of the wheat D genome Aegilops tauschii.</title>
        <authorList>
            <person name="Luo M.C."/>
            <person name="Gu Y.Q."/>
            <person name="Puiu D."/>
            <person name="Wang H."/>
            <person name="Twardziok S.O."/>
            <person name="Deal K.R."/>
            <person name="Huo N."/>
            <person name="Zhu T."/>
            <person name="Wang L."/>
            <person name="Wang Y."/>
            <person name="McGuire P.E."/>
            <person name="Liu S."/>
            <person name="Long H."/>
            <person name="Ramasamy R.K."/>
            <person name="Rodriguez J.C."/>
            <person name="Van S.L."/>
            <person name="Yuan L."/>
            <person name="Wang Z."/>
            <person name="Xia Z."/>
            <person name="Xiao L."/>
            <person name="Anderson O.D."/>
            <person name="Ouyang S."/>
            <person name="Liang Y."/>
            <person name="Zimin A.V."/>
            <person name="Pertea G."/>
            <person name="Qi P."/>
            <person name="Bennetzen J.L."/>
            <person name="Dai X."/>
            <person name="Dawson M.W."/>
            <person name="Muller H.G."/>
            <person name="Kugler K."/>
            <person name="Rivarola-Duarte L."/>
            <person name="Spannagl M."/>
            <person name="Mayer K.F.X."/>
            <person name="Lu F.H."/>
            <person name="Bevan M.W."/>
            <person name="Leroy P."/>
            <person name="Li P."/>
            <person name="You F.M."/>
            <person name="Sun Q."/>
            <person name="Liu Z."/>
            <person name="Lyons E."/>
            <person name="Wicker T."/>
            <person name="Salzberg S.L."/>
            <person name="Devos K.M."/>
            <person name="Dvorak J."/>
        </authorList>
    </citation>
    <scope>NUCLEOTIDE SEQUENCE [LARGE SCALE GENOMIC DNA]</scope>
    <source>
        <strain evidence="2">cv. AL8/78</strain>
    </source>
</reference>
<reference evidence="3" key="1">
    <citation type="journal article" date="2014" name="Science">
        <title>Ancient hybridizations among the ancestral genomes of bread wheat.</title>
        <authorList>
            <consortium name="International Wheat Genome Sequencing Consortium,"/>
            <person name="Marcussen T."/>
            <person name="Sandve S.R."/>
            <person name="Heier L."/>
            <person name="Spannagl M."/>
            <person name="Pfeifer M."/>
            <person name="Jakobsen K.S."/>
            <person name="Wulff B.B."/>
            <person name="Steuernagel B."/>
            <person name="Mayer K.F."/>
            <person name="Olsen O.A."/>
        </authorList>
    </citation>
    <scope>NUCLEOTIDE SEQUENCE [LARGE SCALE GENOMIC DNA]</scope>
    <source>
        <strain evidence="3">cv. AL8/78</strain>
    </source>
</reference>